<dbReference type="Gene3D" id="1.10.8.60">
    <property type="match status" value="1"/>
</dbReference>
<feature type="modified residue" description="4-aspartylphosphate" evidence="11">
    <location>
        <position position="58"/>
    </location>
</feature>
<proteinExistence type="predicted"/>
<protein>
    <submittedName>
        <fullName evidence="14">Two component, sigma54 specific, transcriptional regulator, Fis family</fullName>
    </submittedName>
</protein>
<dbReference type="InterPro" id="IPR027417">
    <property type="entry name" value="P-loop_NTPase"/>
</dbReference>
<evidence type="ECO:0000256" key="9">
    <source>
        <dbReference type="ARBA" id="ARBA00023159"/>
    </source>
</evidence>
<keyword evidence="2" id="KW-0963">Cytoplasm</keyword>
<dbReference type="GO" id="GO:0005524">
    <property type="term" value="F:ATP binding"/>
    <property type="evidence" value="ECO:0007669"/>
    <property type="project" value="UniProtKB-KW"/>
</dbReference>
<sequence length="458" mass="50246">MENEKDKPALLVVDDESGHRMMVKAVMQDQGFKVMEAGNGLQCLDMLEQQHIDVVLLDIKMPGMDGMQVLERIHRLHPGVQVVMLTAFGSVGSAVDAMKQGAFDYLTKPADIDELKSVIQMALDYSRLVRDSARTGKGLQGVQEKARVIGQSPAMHRVMDLVQQVGPSEASVLILGESGTGKELVARALHQAGPRSQGPLVSINCAALPPELLESELFGYKKGAFTGAAKDKPGKFQLAEKGTLFLDEIGEFPLQLQAKLLRALQEKVVQPLGGTQEDPVDVRFVAATNKDLLQEVRQGNFRQDLYYRLNVVEITVPPLRERMEDLPFLVNHFVEVLGEKNRKQVRGINNNFLQALKSYHWPGNVRELENVVERAIILCRSDVLDAGDLPESIAGGGTTGNFAGNAPGKEGLESAEKAALQQALKANNGHRENTAQALGISRRSLQYKLKKYGLTRKA</sequence>
<accession>D6SQ62</accession>
<dbReference type="Proteomes" id="UP000005496">
    <property type="component" value="Unassembled WGS sequence"/>
</dbReference>
<keyword evidence="4" id="KW-0547">Nucleotide-binding</keyword>
<feature type="domain" description="Sigma-54 factor interaction" evidence="12">
    <location>
        <begin position="148"/>
        <end position="377"/>
    </location>
</feature>
<name>D6SQ62_9BACT</name>
<dbReference type="CDD" id="cd00009">
    <property type="entry name" value="AAA"/>
    <property type="match status" value="1"/>
</dbReference>
<dbReference type="FunFam" id="3.40.50.2300:FF:000018">
    <property type="entry name" value="DNA-binding transcriptional regulator NtrC"/>
    <property type="match status" value="1"/>
</dbReference>
<dbReference type="FunFam" id="3.40.50.300:FF:000006">
    <property type="entry name" value="DNA-binding transcriptional regulator NtrC"/>
    <property type="match status" value="1"/>
</dbReference>
<dbReference type="SMART" id="SM00382">
    <property type="entry name" value="AAA"/>
    <property type="match status" value="1"/>
</dbReference>
<evidence type="ECO:0000313" key="15">
    <source>
        <dbReference type="Proteomes" id="UP000005496"/>
    </source>
</evidence>
<dbReference type="InterPro" id="IPR002078">
    <property type="entry name" value="Sigma_54_int"/>
</dbReference>
<dbReference type="InterPro" id="IPR009057">
    <property type="entry name" value="Homeodomain-like_sf"/>
</dbReference>
<dbReference type="InterPro" id="IPR003593">
    <property type="entry name" value="AAA+_ATPase"/>
</dbReference>
<dbReference type="SUPFAM" id="SSF52540">
    <property type="entry name" value="P-loop containing nucleoside triphosphate hydrolases"/>
    <property type="match status" value="1"/>
</dbReference>
<dbReference type="GO" id="GO:0005737">
    <property type="term" value="C:cytoplasm"/>
    <property type="evidence" value="ECO:0007669"/>
    <property type="project" value="UniProtKB-SubCell"/>
</dbReference>
<evidence type="ECO:0000259" key="12">
    <source>
        <dbReference type="PROSITE" id="PS50045"/>
    </source>
</evidence>
<dbReference type="Gene3D" id="1.10.10.60">
    <property type="entry name" value="Homeodomain-like"/>
    <property type="match status" value="1"/>
</dbReference>
<gene>
    <name evidence="14" type="ORF">Dthio_PD2279</name>
</gene>
<evidence type="ECO:0000256" key="11">
    <source>
        <dbReference type="PROSITE-ProRule" id="PRU00169"/>
    </source>
</evidence>
<dbReference type="PANTHER" id="PTHR32071">
    <property type="entry name" value="TRANSCRIPTIONAL REGULATORY PROTEIN"/>
    <property type="match status" value="1"/>
</dbReference>
<dbReference type="Gene3D" id="3.40.50.300">
    <property type="entry name" value="P-loop containing nucleotide triphosphate hydrolases"/>
    <property type="match status" value="1"/>
</dbReference>
<reference evidence="14" key="1">
    <citation type="submission" date="2010-05" db="EMBL/GenBank/DDBJ databases">
        <title>The draft genome of Desulfonatronospira thiodismutans ASO3-1.</title>
        <authorList>
            <consortium name="US DOE Joint Genome Institute (JGI-PGF)"/>
            <person name="Lucas S."/>
            <person name="Copeland A."/>
            <person name="Lapidus A."/>
            <person name="Cheng J.-F."/>
            <person name="Bruce D."/>
            <person name="Goodwin L."/>
            <person name="Pitluck S."/>
            <person name="Chertkov O."/>
            <person name="Brettin T."/>
            <person name="Detter J.C."/>
            <person name="Han C."/>
            <person name="Land M.L."/>
            <person name="Hauser L."/>
            <person name="Kyrpides N."/>
            <person name="Mikhailova N."/>
            <person name="Muyzer G."/>
            <person name="Woyke T."/>
        </authorList>
    </citation>
    <scope>NUCLEOTIDE SEQUENCE [LARGE SCALE GENOMIC DNA]</scope>
    <source>
        <strain evidence="14">ASO3-1</strain>
    </source>
</reference>
<dbReference type="GO" id="GO:0043565">
    <property type="term" value="F:sequence-specific DNA binding"/>
    <property type="evidence" value="ECO:0007669"/>
    <property type="project" value="InterPro"/>
</dbReference>
<keyword evidence="10" id="KW-0804">Transcription</keyword>
<evidence type="ECO:0000256" key="5">
    <source>
        <dbReference type="ARBA" id="ARBA00022840"/>
    </source>
</evidence>
<dbReference type="eggNOG" id="COG2204">
    <property type="taxonomic scope" value="Bacteria"/>
</dbReference>
<evidence type="ECO:0000256" key="10">
    <source>
        <dbReference type="ARBA" id="ARBA00023163"/>
    </source>
</evidence>
<evidence type="ECO:0000256" key="2">
    <source>
        <dbReference type="ARBA" id="ARBA00022490"/>
    </source>
</evidence>
<dbReference type="PROSITE" id="PS50045">
    <property type="entry name" value="SIGMA54_INTERACT_4"/>
    <property type="match status" value="1"/>
</dbReference>
<dbReference type="SUPFAM" id="SSF46689">
    <property type="entry name" value="Homeodomain-like"/>
    <property type="match status" value="1"/>
</dbReference>
<dbReference type="GO" id="GO:0006355">
    <property type="term" value="P:regulation of DNA-templated transcription"/>
    <property type="evidence" value="ECO:0007669"/>
    <property type="project" value="InterPro"/>
</dbReference>
<comment type="caution">
    <text evidence="14">The sequence shown here is derived from an EMBL/GenBank/DDBJ whole genome shotgun (WGS) entry which is preliminary data.</text>
</comment>
<dbReference type="InterPro" id="IPR025662">
    <property type="entry name" value="Sigma_54_int_dom_ATP-bd_1"/>
</dbReference>
<dbReference type="GO" id="GO:0000160">
    <property type="term" value="P:phosphorelay signal transduction system"/>
    <property type="evidence" value="ECO:0007669"/>
    <property type="project" value="UniProtKB-KW"/>
</dbReference>
<dbReference type="PRINTS" id="PR01590">
    <property type="entry name" value="HTHFIS"/>
</dbReference>
<comment type="subcellular location">
    <subcellularLocation>
        <location evidence="1">Cytoplasm</location>
    </subcellularLocation>
</comment>
<organism evidence="14 15">
    <name type="scientific">Desulfonatronospira thiodismutans ASO3-1</name>
    <dbReference type="NCBI Taxonomy" id="555779"/>
    <lineage>
        <taxon>Bacteria</taxon>
        <taxon>Pseudomonadati</taxon>
        <taxon>Thermodesulfobacteriota</taxon>
        <taxon>Desulfovibrionia</taxon>
        <taxon>Desulfovibrionales</taxon>
        <taxon>Desulfonatronovibrionaceae</taxon>
        <taxon>Desulfonatronospira</taxon>
    </lineage>
</organism>
<keyword evidence="3 11" id="KW-0597">Phosphoprotein</keyword>
<dbReference type="SUPFAM" id="SSF52172">
    <property type="entry name" value="CheY-like"/>
    <property type="match status" value="1"/>
</dbReference>
<dbReference type="Gene3D" id="3.40.50.2300">
    <property type="match status" value="1"/>
</dbReference>
<evidence type="ECO:0000256" key="7">
    <source>
        <dbReference type="ARBA" id="ARBA00023015"/>
    </source>
</evidence>
<dbReference type="PROSITE" id="PS50110">
    <property type="entry name" value="RESPONSE_REGULATORY"/>
    <property type="match status" value="1"/>
</dbReference>
<dbReference type="EMBL" id="ACJN02000002">
    <property type="protein sequence ID" value="EFI34888.1"/>
    <property type="molecule type" value="Genomic_DNA"/>
</dbReference>
<evidence type="ECO:0000256" key="1">
    <source>
        <dbReference type="ARBA" id="ARBA00004496"/>
    </source>
</evidence>
<dbReference type="AlphaFoldDB" id="D6SQ62"/>
<dbReference type="PROSITE" id="PS00688">
    <property type="entry name" value="SIGMA54_INTERACT_3"/>
    <property type="match status" value="1"/>
</dbReference>
<dbReference type="InterPro" id="IPR001789">
    <property type="entry name" value="Sig_transdc_resp-reg_receiver"/>
</dbReference>
<keyword evidence="8" id="KW-0238">DNA-binding</keyword>
<keyword evidence="7" id="KW-0805">Transcription regulation</keyword>
<evidence type="ECO:0000259" key="13">
    <source>
        <dbReference type="PROSITE" id="PS50110"/>
    </source>
</evidence>
<dbReference type="Pfam" id="PF00072">
    <property type="entry name" value="Response_reg"/>
    <property type="match status" value="1"/>
</dbReference>
<dbReference type="OrthoDB" id="9763792at2"/>
<evidence type="ECO:0000256" key="8">
    <source>
        <dbReference type="ARBA" id="ARBA00023125"/>
    </source>
</evidence>
<dbReference type="PROSITE" id="PS00675">
    <property type="entry name" value="SIGMA54_INTERACT_1"/>
    <property type="match status" value="1"/>
</dbReference>
<evidence type="ECO:0000256" key="4">
    <source>
        <dbReference type="ARBA" id="ARBA00022741"/>
    </source>
</evidence>
<keyword evidence="5" id="KW-0067">ATP-binding</keyword>
<dbReference type="FunFam" id="1.10.8.60:FF:000014">
    <property type="entry name" value="DNA-binding transcriptional regulator NtrC"/>
    <property type="match status" value="1"/>
</dbReference>
<evidence type="ECO:0000313" key="14">
    <source>
        <dbReference type="EMBL" id="EFI34888.1"/>
    </source>
</evidence>
<dbReference type="Pfam" id="PF02954">
    <property type="entry name" value="HTH_8"/>
    <property type="match status" value="1"/>
</dbReference>
<dbReference type="Pfam" id="PF00158">
    <property type="entry name" value="Sigma54_activat"/>
    <property type="match status" value="1"/>
</dbReference>
<evidence type="ECO:0000256" key="3">
    <source>
        <dbReference type="ARBA" id="ARBA00022553"/>
    </source>
</evidence>
<keyword evidence="6" id="KW-0902">Two-component regulatory system</keyword>
<dbReference type="InterPro" id="IPR025943">
    <property type="entry name" value="Sigma_54_int_dom_ATP-bd_2"/>
</dbReference>
<dbReference type="InterPro" id="IPR025944">
    <property type="entry name" value="Sigma_54_int_dom_CS"/>
</dbReference>
<dbReference type="CDD" id="cd00156">
    <property type="entry name" value="REC"/>
    <property type="match status" value="1"/>
</dbReference>
<feature type="domain" description="Response regulatory" evidence="13">
    <location>
        <begin position="9"/>
        <end position="123"/>
    </location>
</feature>
<keyword evidence="15" id="KW-1185">Reference proteome</keyword>
<dbReference type="InterPro" id="IPR011006">
    <property type="entry name" value="CheY-like_superfamily"/>
</dbReference>
<dbReference type="InterPro" id="IPR002197">
    <property type="entry name" value="HTH_Fis"/>
</dbReference>
<keyword evidence="9" id="KW-0010">Activator</keyword>
<dbReference type="Pfam" id="PF25601">
    <property type="entry name" value="AAA_lid_14"/>
    <property type="match status" value="1"/>
</dbReference>
<dbReference type="SMART" id="SM00448">
    <property type="entry name" value="REC"/>
    <property type="match status" value="1"/>
</dbReference>
<dbReference type="InterPro" id="IPR058031">
    <property type="entry name" value="AAA_lid_NorR"/>
</dbReference>
<dbReference type="RefSeq" id="WP_008870202.1">
    <property type="nucleotide sequence ID" value="NZ_ACJN02000002.1"/>
</dbReference>
<dbReference type="PROSITE" id="PS00676">
    <property type="entry name" value="SIGMA54_INTERACT_2"/>
    <property type="match status" value="1"/>
</dbReference>
<evidence type="ECO:0000256" key="6">
    <source>
        <dbReference type="ARBA" id="ARBA00023012"/>
    </source>
</evidence>